<dbReference type="AlphaFoldDB" id="A0A2S0N2J4"/>
<dbReference type="KEGG" id="simp:C6571_14585"/>
<reference evidence="1 2" key="1">
    <citation type="submission" date="2018-03" db="EMBL/GenBank/DDBJ databases">
        <title>Genome sequencing of Simplicispira sp.</title>
        <authorList>
            <person name="Kim S.-J."/>
            <person name="Heo J."/>
            <person name="Kwon S.-W."/>
        </authorList>
    </citation>
    <scope>NUCLEOTIDE SEQUENCE [LARGE SCALE GENOMIC DNA]</scope>
    <source>
        <strain evidence="1 2">SC1-8</strain>
    </source>
</reference>
<protein>
    <submittedName>
        <fullName evidence="1">Uncharacterized protein</fullName>
    </submittedName>
</protein>
<dbReference type="EMBL" id="CP027669">
    <property type="protein sequence ID" value="AVO42355.1"/>
    <property type="molecule type" value="Genomic_DNA"/>
</dbReference>
<evidence type="ECO:0000313" key="1">
    <source>
        <dbReference type="EMBL" id="AVO42355.1"/>
    </source>
</evidence>
<accession>A0A2S0N2J4</accession>
<sequence length="184" mass="19561">MQPRGDANQIFGIAATVGAGKAVGVATRLTAEEGNERATLCHGRCFFQAMGRHAAPEGHRTGLIARPDPAQATGHIAPLDRKRGAQIDHALFGWIPTEQAVGAYASPGAGPRKGQKGCQGKKCQKPFEEIAHSALPGSDEPTREFLFGACGLGWSNERGFLQGINRPDLRMIFQSCLVQKCNAA</sequence>
<dbReference type="Proteomes" id="UP000239326">
    <property type="component" value="Chromosome"/>
</dbReference>
<keyword evidence="2" id="KW-1185">Reference proteome</keyword>
<proteinExistence type="predicted"/>
<organism evidence="1 2">
    <name type="scientific">Simplicispira suum</name>
    <dbReference type="NCBI Taxonomy" id="2109915"/>
    <lineage>
        <taxon>Bacteria</taxon>
        <taxon>Pseudomonadati</taxon>
        <taxon>Pseudomonadota</taxon>
        <taxon>Betaproteobacteria</taxon>
        <taxon>Burkholderiales</taxon>
        <taxon>Comamonadaceae</taxon>
        <taxon>Simplicispira</taxon>
    </lineage>
</organism>
<gene>
    <name evidence="1" type="ORF">C6571_14585</name>
</gene>
<name>A0A2S0N2J4_9BURK</name>
<evidence type="ECO:0000313" key="2">
    <source>
        <dbReference type="Proteomes" id="UP000239326"/>
    </source>
</evidence>